<feature type="compositionally biased region" description="Basic and acidic residues" evidence="1">
    <location>
        <begin position="73"/>
        <end position="83"/>
    </location>
</feature>
<protein>
    <submittedName>
        <fullName evidence="2">Uncharacterized protein</fullName>
    </submittedName>
</protein>
<feature type="region of interest" description="Disordered" evidence="1">
    <location>
        <begin position="73"/>
        <end position="92"/>
    </location>
</feature>
<organism evidence="2 3">
    <name type="scientific">Klebsiella phage vB_KpP_FBKp27</name>
    <dbReference type="NCBI Taxonomy" id="2801837"/>
    <lineage>
        <taxon>Viruses</taxon>
        <taxon>Duplodnaviria</taxon>
        <taxon>Heunggongvirae</taxon>
        <taxon>Uroviricota</taxon>
        <taxon>Caudoviricetes</taxon>
        <taxon>Schitoviridae</taxon>
        <taxon>Efbeekayvirus</taxon>
        <taxon>Efbeekayvirus Fbkp27</taxon>
    </lineage>
</organism>
<dbReference type="EMBL" id="MW394388">
    <property type="protein sequence ID" value="QQV91662.1"/>
    <property type="molecule type" value="Genomic_DNA"/>
</dbReference>
<name>A0A7U0J6R0_9CAUD</name>
<evidence type="ECO:0000313" key="2">
    <source>
        <dbReference type="EMBL" id="QQV91662.1"/>
    </source>
</evidence>
<proteinExistence type="predicted"/>
<reference evidence="2 3" key="1">
    <citation type="submission" date="2020-12" db="EMBL/GenBank/DDBJ databases">
        <title>Genomic characterization of four novel bacteriophages infecting Klebsiella pneumoniae.</title>
        <authorList>
            <person name="Estrada Bonilla B."/>
            <person name="Costa A.R."/>
            <person name="van Rossum T."/>
            <person name="Hagedoorn S."/>
            <person name="Wallinga H."/>
            <person name="Xiao M."/>
            <person name="Song W."/>
            <person name="Haas P.-J."/>
            <person name="Nobrega F.L."/>
            <person name="Brouns S.J.J."/>
        </authorList>
    </citation>
    <scope>NUCLEOTIDE SEQUENCE [LARGE SCALE GENOMIC DNA]</scope>
</reference>
<gene>
    <name evidence="2" type="ORF">vBKpPFBKp27_048</name>
</gene>
<keyword evidence="3" id="KW-1185">Reference proteome</keyword>
<evidence type="ECO:0000256" key="1">
    <source>
        <dbReference type="SAM" id="MobiDB-lite"/>
    </source>
</evidence>
<sequence length="92" mass="10748">MATELKPAKLHTYCKFCKANGVKRVANWMSKYAPRFGMRDTYKHYACTEHKHLIEDTDPNRTRAAENAEVAKARKEVDDHMTEADYQTWGRL</sequence>
<dbReference type="Proteomes" id="UP000596379">
    <property type="component" value="Segment"/>
</dbReference>
<evidence type="ECO:0000313" key="3">
    <source>
        <dbReference type="Proteomes" id="UP000596379"/>
    </source>
</evidence>
<accession>A0A7U0J6R0</accession>